<feature type="transmembrane region" description="Helical" evidence="6">
    <location>
        <begin position="7"/>
        <end position="27"/>
    </location>
</feature>
<comment type="caution">
    <text evidence="7">The sequence shown here is derived from an EMBL/GenBank/DDBJ whole genome shotgun (WGS) entry which is preliminary data.</text>
</comment>
<feature type="transmembrane region" description="Helical" evidence="6">
    <location>
        <begin position="137"/>
        <end position="156"/>
    </location>
</feature>
<evidence type="ECO:0000313" key="8">
    <source>
        <dbReference type="Proteomes" id="UP000649151"/>
    </source>
</evidence>
<evidence type="ECO:0000256" key="2">
    <source>
        <dbReference type="ARBA" id="ARBA00007524"/>
    </source>
</evidence>
<sequence length="157" mass="18005">MKKTTKIYLFSIVFTLLVGGISGLLIRDGINAYDANIIKPPLTPPNLVFPIVWSILYLLMGIGIACILTIDGPQRLKTRTLLVYIAQLFFNFCWSLIFFNAQAFLFAFIWLIALWILILIMILLFAKQSKWAAWLQLPYLIWVSFAGYLNLGVWILN</sequence>
<evidence type="ECO:0000256" key="5">
    <source>
        <dbReference type="ARBA" id="ARBA00023136"/>
    </source>
</evidence>
<evidence type="ECO:0000256" key="3">
    <source>
        <dbReference type="ARBA" id="ARBA00022692"/>
    </source>
</evidence>
<dbReference type="PANTHER" id="PTHR10057:SF0">
    <property type="entry name" value="TRANSLOCATOR PROTEIN"/>
    <property type="match status" value="1"/>
</dbReference>
<dbReference type="InterPro" id="IPR004307">
    <property type="entry name" value="TspO_MBR"/>
</dbReference>
<keyword evidence="3 6" id="KW-0812">Transmembrane</keyword>
<feature type="transmembrane region" description="Helical" evidence="6">
    <location>
        <begin position="105"/>
        <end position="125"/>
    </location>
</feature>
<comment type="subcellular location">
    <subcellularLocation>
        <location evidence="1">Membrane</location>
        <topology evidence="1">Multi-pass membrane protein</topology>
    </subcellularLocation>
</comment>
<keyword evidence="4 6" id="KW-1133">Transmembrane helix</keyword>
<dbReference type="Gene3D" id="1.20.1260.100">
    <property type="entry name" value="TspO/MBR protein"/>
    <property type="match status" value="1"/>
</dbReference>
<feature type="transmembrane region" description="Helical" evidence="6">
    <location>
        <begin position="81"/>
        <end position="99"/>
    </location>
</feature>
<name>A0ABR7IPH9_9CLOT</name>
<dbReference type="Pfam" id="PF03073">
    <property type="entry name" value="TspO_MBR"/>
    <property type="match status" value="1"/>
</dbReference>
<evidence type="ECO:0000256" key="1">
    <source>
        <dbReference type="ARBA" id="ARBA00004141"/>
    </source>
</evidence>
<dbReference type="PANTHER" id="PTHR10057">
    <property type="entry name" value="PERIPHERAL-TYPE BENZODIAZEPINE RECEPTOR"/>
    <property type="match status" value="1"/>
</dbReference>
<accession>A0ABR7IPH9</accession>
<feature type="transmembrane region" description="Helical" evidence="6">
    <location>
        <begin position="47"/>
        <end position="69"/>
    </location>
</feature>
<dbReference type="CDD" id="cd15904">
    <property type="entry name" value="TSPO_MBR"/>
    <property type="match status" value="1"/>
</dbReference>
<dbReference type="PIRSF" id="PIRSF005859">
    <property type="entry name" value="PBR"/>
    <property type="match status" value="1"/>
</dbReference>
<dbReference type="EMBL" id="JACOQK010000001">
    <property type="protein sequence ID" value="MBC5786993.1"/>
    <property type="molecule type" value="Genomic_DNA"/>
</dbReference>
<dbReference type="InterPro" id="IPR038330">
    <property type="entry name" value="TspO/MBR-related_sf"/>
</dbReference>
<dbReference type="RefSeq" id="WP_186996155.1">
    <property type="nucleotide sequence ID" value="NZ_JACOQK010000001.1"/>
</dbReference>
<proteinExistence type="inferred from homology"/>
<gene>
    <name evidence="7" type="ORF">H8Z77_03005</name>
</gene>
<evidence type="ECO:0000313" key="7">
    <source>
        <dbReference type="EMBL" id="MBC5786993.1"/>
    </source>
</evidence>
<evidence type="ECO:0000256" key="4">
    <source>
        <dbReference type="ARBA" id="ARBA00022989"/>
    </source>
</evidence>
<keyword evidence="8" id="KW-1185">Reference proteome</keyword>
<organism evidence="7 8">
    <name type="scientific">Clostridium facile</name>
    <dbReference type="NCBI Taxonomy" id="2763035"/>
    <lineage>
        <taxon>Bacteria</taxon>
        <taxon>Bacillati</taxon>
        <taxon>Bacillota</taxon>
        <taxon>Clostridia</taxon>
        <taxon>Eubacteriales</taxon>
        <taxon>Clostridiaceae</taxon>
        <taxon>Clostridium</taxon>
    </lineage>
</organism>
<protein>
    <submittedName>
        <fullName evidence="7">Tryptophan-rich sensory protein</fullName>
    </submittedName>
</protein>
<dbReference type="Proteomes" id="UP000649151">
    <property type="component" value="Unassembled WGS sequence"/>
</dbReference>
<comment type="similarity">
    <text evidence="2">Belongs to the TspO/BZRP family.</text>
</comment>
<reference evidence="7 8" key="1">
    <citation type="submission" date="2020-08" db="EMBL/GenBank/DDBJ databases">
        <title>Genome public.</title>
        <authorList>
            <person name="Liu C."/>
            <person name="Sun Q."/>
        </authorList>
    </citation>
    <scope>NUCLEOTIDE SEQUENCE [LARGE SCALE GENOMIC DNA]</scope>
    <source>
        <strain evidence="7 8">NSJ-27</strain>
    </source>
</reference>
<keyword evidence="5 6" id="KW-0472">Membrane</keyword>
<evidence type="ECO:0000256" key="6">
    <source>
        <dbReference type="SAM" id="Phobius"/>
    </source>
</evidence>